<evidence type="ECO:0008006" key="3">
    <source>
        <dbReference type="Google" id="ProtNLM"/>
    </source>
</evidence>
<name>A0A2A5JW92_PSEO7</name>
<evidence type="ECO:0000313" key="2">
    <source>
        <dbReference type="Proteomes" id="UP000228621"/>
    </source>
</evidence>
<accession>A0A2A5JW92</accession>
<dbReference type="OrthoDB" id="8229016at2"/>
<keyword evidence="2" id="KW-1185">Reference proteome</keyword>
<sequence>MKYYYLGFNRVYLNPWTEQVLACFNAVSELIKCGPGFNLSIEILKENITNQDILIVDSLVLEHQKFKKMKRPFGSSYYGGDISEFPAQLENMIEVFDSFKGKKIFIGNLDVYGASNELVKYIQENNIHVVSFSDKNTTLDYTKVNLSNSVIPYANPTSCWHYLVTSRPDLVISFPHFIDENEFIIASLKEKRYFCDIPGVMYEDRRAAERLLTAPDKIRLMGYKAKRILDFLPNKLNGKLTFQKVKMLNLTFRMRIFNTKVVYTCGSLFDFPVRKFFEIPSQSSLLVCKPFFGMEHLGFKKGLTHLETKDLESLKKGEIDESIQEIATSGAKLVFEKHSSSARQKQLRECLDRIEKDEFLGSCWKSGSYEV</sequence>
<organism evidence="1 2">
    <name type="scientific">Pseudoalteromonas piscicida</name>
    <dbReference type="NCBI Taxonomy" id="43662"/>
    <lineage>
        <taxon>Bacteria</taxon>
        <taxon>Pseudomonadati</taxon>
        <taxon>Pseudomonadota</taxon>
        <taxon>Gammaproteobacteria</taxon>
        <taxon>Alteromonadales</taxon>
        <taxon>Pseudoalteromonadaceae</taxon>
        <taxon>Pseudoalteromonas</taxon>
    </lineage>
</organism>
<dbReference type="Proteomes" id="UP000228621">
    <property type="component" value="Unassembled WGS sequence"/>
</dbReference>
<comment type="caution">
    <text evidence="1">The sequence shown here is derived from an EMBL/GenBank/DDBJ whole genome shotgun (WGS) entry which is preliminary data.</text>
</comment>
<dbReference type="AlphaFoldDB" id="A0A2A5JW92"/>
<gene>
    <name evidence="1" type="ORF">CEX98_00905</name>
</gene>
<protein>
    <recommendedName>
        <fullName evidence="3">Glycosyltransferase family 1 protein</fullName>
    </recommendedName>
</protein>
<reference evidence="2" key="1">
    <citation type="journal article" date="2019" name="Genome Announc.">
        <title>Draft Genome Sequence of Pseudoalteromonas piscicida Strain 36Y ROTHPW, an Hypersaline Seawater Isolate from the South Coast of Sonora, Mexico.</title>
        <authorList>
            <person name="Sanchez-Diaz R."/>
            <person name="Molina-Garza Z.J."/>
            <person name="Cruz-Suarez L.E."/>
            <person name="Selvin J."/>
            <person name="Kiran G.S."/>
            <person name="Ibarra-Gamez J.C."/>
            <person name="Gomez-Gil B."/>
            <person name="Galaviz-Silva L."/>
        </authorList>
    </citation>
    <scope>NUCLEOTIDE SEQUENCE [LARGE SCALE GENOMIC DNA]</scope>
    <source>
        <strain evidence="2">36Y_RITHPW</strain>
    </source>
</reference>
<evidence type="ECO:0000313" key="1">
    <source>
        <dbReference type="EMBL" id="PCK33609.1"/>
    </source>
</evidence>
<dbReference type="EMBL" id="NKHF01000004">
    <property type="protein sequence ID" value="PCK33609.1"/>
    <property type="molecule type" value="Genomic_DNA"/>
</dbReference>
<dbReference type="RefSeq" id="WP_099640262.1">
    <property type="nucleotide sequence ID" value="NZ_NKHF01000004.1"/>
</dbReference>
<proteinExistence type="predicted"/>